<dbReference type="InterPro" id="IPR003488">
    <property type="entry name" value="DprA"/>
</dbReference>
<evidence type="ECO:0000256" key="1">
    <source>
        <dbReference type="ARBA" id="ARBA00006525"/>
    </source>
</evidence>
<dbReference type="Pfam" id="PF17782">
    <property type="entry name" value="WHD_DprA"/>
    <property type="match status" value="1"/>
</dbReference>
<dbReference type="InterPro" id="IPR057666">
    <property type="entry name" value="DrpA_SLOG"/>
</dbReference>
<evidence type="ECO:0000259" key="2">
    <source>
        <dbReference type="Pfam" id="PF02481"/>
    </source>
</evidence>
<feature type="domain" description="Smf/DprA SLOG" evidence="2">
    <location>
        <begin position="78"/>
        <end position="279"/>
    </location>
</feature>
<comment type="similarity">
    <text evidence="1">Belongs to the DprA/Smf family.</text>
</comment>
<dbReference type="InterPro" id="IPR041614">
    <property type="entry name" value="DprA_WH"/>
</dbReference>
<accession>A0A7C2VG50</accession>
<dbReference type="GO" id="GO:0009294">
    <property type="term" value="P:DNA-mediated transformation"/>
    <property type="evidence" value="ECO:0007669"/>
    <property type="project" value="InterPro"/>
</dbReference>
<gene>
    <name evidence="4" type="primary">dprA</name>
    <name evidence="4" type="ORF">ENO47_05855</name>
</gene>
<dbReference type="SUPFAM" id="SSF47781">
    <property type="entry name" value="RuvA domain 2-like"/>
    <property type="match status" value="1"/>
</dbReference>
<evidence type="ECO:0000259" key="3">
    <source>
        <dbReference type="Pfam" id="PF17782"/>
    </source>
</evidence>
<dbReference type="SUPFAM" id="SSF102405">
    <property type="entry name" value="MCP/YpsA-like"/>
    <property type="match status" value="1"/>
</dbReference>
<dbReference type="InterPro" id="IPR010994">
    <property type="entry name" value="RuvA_2-like"/>
</dbReference>
<dbReference type="PANTHER" id="PTHR43022:SF1">
    <property type="entry name" value="PROTEIN SMF"/>
    <property type="match status" value="1"/>
</dbReference>
<protein>
    <submittedName>
        <fullName evidence="4">DNA-protecting protein DprA</fullName>
    </submittedName>
</protein>
<dbReference type="InterPro" id="IPR036388">
    <property type="entry name" value="WH-like_DNA-bd_sf"/>
</dbReference>
<proteinExistence type="inferred from homology"/>
<dbReference type="NCBIfam" id="TIGR00732">
    <property type="entry name" value="dprA"/>
    <property type="match status" value="1"/>
</dbReference>
<feature type="domain" description="DprA winged helix" evidence="3">
    <location>
        <begin position="282"/>
        <end position="329"/>
    </location>
</feature>
<sequence length="337" mass="37885">MERLYNWLLLKAIRGLGEVSIKRLWLAFGSAEDILSASYEDLREMLGEERARAIKRRELSFEPEEVIRLVEREGIGWVCLEDEAYPTSLKEIEDPPPVLFYRGEIRQVPMIGIVGTRKPDSQSLGFIKSLVREVVSKGYGVCSGGAIGCDFYSHKECLALGGYTVCLLGMGILKIPAYLSKLQNGNMLFLSEFLPEASPEEYTFPRRNRLISGLSKALVVAEAGQKSGSLITAQYAIKQKKPLWVYVGNALSQRWLGCINLVNEGKAKVLYSPTLLFQELPSSHSLKDPLLDLLTTPKTFDELLEITRLSHQELTMRLTQLELEGKVLRNGSYYMSL</sequence>
<dbReference type="Gene3D" id="3.40.50.450">
    <property type="match status" value="1"/>
</dbReference>
<dbReference type="EMBL" id="DSFP01000051">
    <property type="protein sequence ID" value="HEW46175.1"/>
    <property type="molecule type" value="Genomic_DNA"/>
</dbReference>
<dbReference type="PANTHER" id="PTHR43022">
    <property type="entry name" value="PROTEIN SMF"/>
    <property type="match status" value="1"/>
</dbReference>
<dbReference type="Gene3D" id="1.10.10.10">
    <property type="entry name" value="Winged helix-like DNA-binding domain superfamily/Winged helix DNA-binding domain"/>
    <property type="match status" value="1"/>
</dbReference>
<reference evidence="4" key="1">
    <citation type="journal article" date="2020" name="mSystems">
        <title>Genome- and Community-Level Interaction Insights into Carbon Utilization and Element Cycling Functions of Hydrothermarchaeota in Hydrothermal Sediment.</title>
        <authorList>
            <person name="Zhou Z."/>
            <person name="Liu Y."/>
            <person name="Xu W."/>
            <person name="Pan J."/>
            <person name="Luo Z.H."/>
            <person name="Li M."/>
        </authorList>
    </citation>
    <scope>NUCLEOTIDE SEQUENCE [LARGE SCALE GENOMIC DNA]</scope>
    <source>
        <strain evidence="4">SpSt-132</strain>
    </source>
</reference>
<organism evidence="4">
    <name type="scientific">Hydrogenobacter sp</name>
    <dbReference type="NCBI Taxonomy" id="2152829"/>
    <lineage>
        <taxon>Bacteria</taxon>
        <taxon>Pseudomonadati</taxon>
        <taxon>Aquificota</taxon>
        <taxon>Aquificia</taxon>
        <taxon>Aquificales</taxon>
        <taxon>Aquificaceae</taxon>
        <taxon>Hydrogenobacter</taxon>
    </lineage>
</organism>
<name>A0A7C2VG50_9AQUI</name>
<comment type="caution">
    <text evidence="4">The sequence shown here is derived from an EMBL/GenBank/DDBJ whole genome shotgun (WGS) entry which is preliminary data.</text>
</comment>
<dbReference type="Pfam" id="PF02481">
    <property type="entry name" value="DNA_processg_A"/>
    <property type="match status" value="1"/>
</dbReference>
<dbReference type="AlphaFoldDB" id="A0A7C2VG50"/>
<evidence type="ECO:0000313" key="4">
    <source>
        <dbReference type="EMBL" id="HEW46175.1"/>
    </source>
</evidence>